<gene>
    <name evidence="1" type="ORF">SLS63_012334</name>
</gene>
<reference evidence="1 2" key="1">
    <citation type="submission" date="2024-02" db="EMBL/GenBank/DDBJ databases">
        <title>De novo assembly and annotation of 12 fungi associated with fruit tree decline syndrome in Ontario, Canada.</title>
        <authorList>
            <person name="Sulman M."/>
            <person name="Ellouze W."/>
            <person name="Ilyukhin E."/>
        </authorList>
    </citation>
    <scope>NUCLEOTIDE SEQUENCE [LARGE SCALE GENOMIC DNA]</scope>
    <source>
        <strain evidence="1 2">M169</strain>
    </source>
</reference>
<accession>A0ABR1NRK6</accession>
<dbReference type="EMBL" id="JAKNSF020000134">
    <property type="protein sequence ID" value="KAK7712686.1"/>
    <property type="molecule type" value="Genomic_DNA"/>
</dbReference>
<proteinExistence type="predicted"/>
<evidence type="ECO:0000313" key="1">
    <source>
        <dbReference type="EMBL" id="KAK7712686.1"/>
    </source>
</evidence>
<dbReference type="Proteomes" id="UP001430848">
    <property type="component" value="Unassembled WGS sequence"/>
</dbReference>
<organism evidence="1 2">
    <name type="scientific">Diaporthe eres</name>
    <name type="common">Phomopsis oblonga</name>
    <dbReference type="NCBI Taxonomy" id="83184"/>
    <lineage>
        <taxon>Eukaryota</taxon>
        <taxon>Fungi</taxon>
        <taxon>Dikarya</taxon>
        <taxon>Ascomycota</taxon>
        <taxon>Pezizomycotina</taxon>
        <taxon>Sordariomycetes</taxon>
        <taxon>Sordariomycetidae</taxon>
        <taxon>Diaporthales</taxon>
        <taxon>Diaporthaceae</taxon>
        <taxon>Diaporthe</taxon>
        <taxon>Diaporthe eres species complex</taxon>
    </lineage>
</organism>
<evidence type="ECO:0000313" key="2">
    <source>
        <dbReference type="Proteomes" id="UP001430848"/>
    </source>
</evidence>
<protein>
    <submittedName>
        <fullName evidence="1">Uncharacterized protein</fullName>
    </submittedName>
</protein>
<name>A0ABR1NRK6_DIAER</name>
<keyword evidence="2" id="KW-1185">Reference proteome</keyword>
<sequence length="185" mass="21811">MLLLKRQSWRRDFRVIVSTSVTTKVYVSFTNCRLLAAQRGAKRKRRATKKVSEFNERHVEYYGVLGDDNNGEEADVGTYFSPRRCHDDWFEYAMRSLSIQLPAKFRDSYHPRPHLGILGACRLIRNEAEPIFYKENCFVFCTCNQLHDYNAAREISAAHAAYFFFRDRSPDARKEIKHIELHVMH</sequence>
<comment type="caution">
    <text evidence="1">The sequence shown here is derived from an EMBL/GenBank/DDBJ whole genome shotgun (WGS) entry which is preliminary data.</text>
</comment>